<dbReference type="InterPro" id="IPR002136">
    <property type="entry name" value="Ribosomal_uL4"/>
</dbReference>
<reference evidence="6 7" key="1">
    <citation type="journal article" date="2016" name="Nat. Commun.">
        <title>Thousands of microbial genomes shed light on interconnected biogeochemical processes in an aquifer system.</title>
        <authorList>
            <person name="Anantharaman K."/>
            <person name="Brown C.T."/>
            <person name="Hug L.A."/>
            <person name="Sharon I."/>
            <person name="Castelle C.J."/>
            <person name="Probst A.J."/>
            <person name="Thomas B.C."/>
            <person name="Singh A."/>
            <person name="Wilkins M.J."/>
            <person name="Karaoz U."/>
            <person name="Brodie E.L."/>
            <person name="Williams K.H."/>
            <person name="Hubbard S.S."/>
            <person name="Banfield J.F."/>
        </authorList>
    </citation>
    <scope>NUCLEOTIDE SEQUENCE [LARGE SCALE GENOMIC DNA]</scope>
</reference>
<gene>
    <name evidence="5" type="primary">rplD</name>
    <name evidence="6" type="ORF">A2557_12270</name>
</gene>
<dbReference type="InterPro" id="IPR013005">
    <property type="entry name" value="Ribosomal_uL4-like"/>
</dbReference>
<keyword evidence="5" id="KW-0699">rRNA-binding</keyword>
<dbReference type="Proteomes" id="UP000177583">
    <property type="component" value="Unassembled WGS sequence"/>
</dbReference>
<dbReference type="AlphaFoldDB" id="A0A1F6GMN7"/>
<dbReference type="PANTHER" id="PTHR10746:SF6">
    <property type="entry name" value="LARGE RIBOSOMAL SUBUNIT PROTEIN UL4M"/>
    <property type="match status" value="1"/>
</dbReference>
<evidence type="ECO:0000256" key="2">
    <source>
        <dbReference type="ARBA" id="ARBA00022980"/>
    </source>
</evidence>
<dbReference type="GO" id="GO:0003735">
    <property type="term" value="F:structural constituent of ribosome"/>
    <property type="evidence" value="ECO:0007669"/>
    <property type="project" value="InterPro"/>
</dbReference>
<dbReference type="EMBL" id="MFNF01000057">
    <property type="protein sequence ID" value="OGG99369.1"/>
    <property type="molecule type" value="Genomic_DNA"/>
</dbReference>
<comment type="subunit">
    <text evidence="5">Part of the 50S ribosomal subunit.</text>
</comment>
<dbReference type="Gene3D" id="3.40.1370.10">
    <property type="match status" value="1"/>
</dbReference>
<sequence length="207" mass="22956">MATISVMSLKNKAAGSVELHDQVAAAPLNPFVIKDAVVEVMARRRQGTHKAKTRGEVTGARRKLFRQKGTGNARQGYIQAPHRRHGGIVFGPVPRDHSIKLNKKVKKMALCAVISEKIRNGQLIVLDSLKIESNKTKDLVKLLEGLKITRALVVFKEEEENFILASRNLQNVTLAHLSGLNVYDALKHEQLVVTMDALKDIEGRLLT</sequence>
<keyword evidence="2 5" id="KW-0689">Ribosomal protein</keyword>
<dbReference type="HAMAP" id="MF_01328_B">
    <property type="entry name" value="Ribosomal_uL4_B"/>
    <property type="match status" value="1"/>
</dbReference>
<evidence type="ECO:0000256" key="1">
    <source>
        <dbReference type="ARBA" id="ARBA00010528"/>
    </source>
</evidence>
<dbReference type="PANTHER" id="PTHR10746">
    <property type="entry name" value="50S RIBOSOMAL PROTEIN L4"/>
    <property type="match status" value="1"/>
</dbReference>
<keyword evidence="3 5" id="KW-0687">Ribonucleoprotein</keyword>
<evidence type="ECO:0000256" key="3">
    <source>
        <dbReference type="ARBA" id="ARBA00023274"/>
    </source>
</evidence>
<dbReference type="NCBIfam" id="TIGR03953">
    <property type="entry name" value="rplD_bact"/>
    <property type="match status" value="1"/>
</dbReference>
<proteinExistence type="inferred from homology"/>
<dbReference type="InterPro" id="IPR023574">
    <property type="entry name" value="Ribosomal_uL4_dom_sf"/>
</dbReference>
<evidence type="ECO:0000256" key="4">
    <source>
        <dbReference type="ARBA" id="ARBA00035244"/>
    </source>
</evidence>
<keyword evidence="5" id="KW-0694">RNA-binding</keyword>
<dbReference type="GO" id="GO:0019843">
    <property type="term" value="F:rRNA binding"/>
    <property type="evidence" value="ECO:0007669"/>
    <property type="project" value="UniProtKB-UniRule"/>
</dbReference>
<comment type="caution">
    <text evidence="6">The sequence shown here is derived from an EMBL/GenBank/DDBJ whole genome shotgun (WGS) entry which is preliminary data.</text>
</comment>
<comment type="function">
    <text evidence="5">Forms part of the polypeptide exit tunnel.</text>
</comment>
<organism evidence="6 7">
    <name type="scientific">Candidatus Lambdaproteobacteria bacterium RIFOXYD2_FULL_56_26</name>
    <dbReference type="NCBI Taxonomy" id="1817773"/>
    <lineage>
        <taxon>Bacteria</taxon>
        <taxon>Pseudomonadati</taxon>
        <taxon>Pseudomonadota</taxon>
        <taxon>Candidatus Lambdaproteobacteria</taxon>
    </lineage>
</organism>
<dbReference type="GO" id="GO:0005840">
    <property type="term" value="C:ribosome"/>
    <property type="evidence" value="ECO:0007669"/>
    <property type="project" value="UniProtKB-KW"/>
</dbReference>
<evidence type="ECO:0000313" key="6">
    <source>
        <dbReference type="EMBL" id="OGG99369.1"/>
    </source>
</evidence>
<dbReference type="GO" id="GO:1990904">
    <property type="term" value="C:ribonucleoprotein complex"/>
    <property type="evidence" value="ECO:0007669"/>
    <property type="project" value="UniProtKB-KW"/>
</dbReference>
<name>A0A1F6GMN7_9PROT</name>
<dbReference type="GO" id="GO:0006412">
    <property type="term" value="P:translation"/>
    <property type="evidence" value="ECO:0007669"/>
    <property type="project" value="UniProtKB-UniRule"/>
</dbReference>
<comment type="similarity">
    <text evidence="1 5">Belongs to the universal ribosomal protein uL4 family.</text>
</comment>
<comment type="function">
    <text evidence="5">One of the primary rRNA binding proteins, this protein initially binds near the 5'-end of the 23S rRNA. It is important during the early stages of 50S assembly. It makes multiple contacts with different domains of the 23S rRNA in the assembled 50S subunit and ribosome.</text>
</comment>
<dbReference type="SUPFAM" id="SSF52166">
    <property type="entry name" value="Ribosomal protein L4"/>
    <property type="match status" value="1"/>
</dbReference>
<evidence type="ECO:0000313" key="7">
    <source>
        <dbReference type="Proteomes" id="UP000177583"/>
    </source>
</evidence>
<accession>A0A1F6GMN7</accession>
<evidence type="ECO:0000256" key="5">
    <source>
        <dbReference type="HAMAP-Rule" id="MF_01328"/>
    </source>
</evidence>
<protein>
    <recommendedName>
        <fullName evidence="4 5">Large ribosomal subunit protein uL4</fullName>
    </recommendedName>
</protein>
<dbReference type="Pfam" id="PF00573">
    <property type="entry name" value="Ribosomal_L4"/>
    <property type="match status" value="1"/>
</dbReference>